<evidence type="ECO:0000256" key="5">
    <source>
        <dbReference type="ARBA" id="ARBA00022692"/>
    </source>
</evidence>
<dbReference type="InterPro" id="IPR003705">
    <property type="entry name" value="CbiN"/>
</dbReference>
<feature type="region of interest" description="Disordered" evidence="11">
    <location>
        <begin position="94"/>
        <end position="122"/>
    </location>
</feature>
<evidence type="ECO:0000256" key="4">
    <source>
        <dbReference type="ARBA" id="ARBA00022573"/>
    </source>
</evidence>
<comment type="pathway">
    <text evidence="10">Cofactor biosynthesis; adenosylcobalamin biosynthesis.</text>
</comment>
<evidence type="ECO:0000256" key="3">
    <source>
        <dbReference type="ARBA" id="ARBA00022475"/>
    </source>
</evidence>
<dbReference type="RefSeq" id="WP_346029541.1">
    <property type="nucleotide sequence ID" value="NZ_BAAANV010000014.1"/>
</dbReference>
<dbReference type="NCBIfam" id="NF002780">
    <property type="entry name" value="PRK02898.1"/>
    <property type="match status" value="1"/>
</dbReference>
<keyword evidence="6 10" id="KW-1133">Transmembrane helix</keyword>
<evidence type="ECO:0000313" key="13">
    <source>
        <dbReference type="Proteomes" id="UP001501288"/>
    </source>
</evidence>
<comment type="caution">
    <text evidence="12">The sequence shown here is derived from an EMBL/GenBank/DDBJ whole genome shotgun (WGS) entry which is preliminary data.</text>
</comment>
<keyword evidence="5 10" id="KW-0812">Transmembrane</keyword>
<dbReference type="EMBL" id="BAAANV010000014">
    <property type="protein sequence ID" value="GAA1533298.1"/>
    <property type="molecule type" value="Genomic_DNA"/>
</dbReference>
<keyword evidence="8 10" id="KW-0472">Membrane</keyword>
<evidence type="ECO:0000256" key="2">
    <source>
        <dbReference type="ARBA" id="ARBA00022448"/>
    </source>
</evidence>
<evidence type="ECO:0000256" key="1">
    <source>
        <dbReference type="ARBA" id="ARBA00022426"/>
    </source>
</evidence>
<keyword evidence="2 10" id="KW-0813">Transport</keyword>
<evidence type="ECO:0000256" key="8">
    <source>
        <dbReference type="ARBA" id="ARBA00023136"/>
    </source>
</evidence>
<dbReference type="Proteomes" id="UP001501288">
    <property type="component" value="Unassembled WGS sequence"/>
</dbReference>
<reference evidence="12 13" key="1">
    <citation type="journal article" date="2019" name="Int. J. Syst. Evol. Microbiol.">
        <title>The Global Catalogue of Microorganisms (GCM) 10K type strain sequencing project: providing services to taxonomists for standard genome sequencing and annotation.</title>
        <authorList>
            <consortium name="The Broad Institute Genomics Platform"/>
            <consortium name="The Broad Institute Genome Sequencing Center for Infectious Disease"/>
            <person name="Wu L."/>
            <person name="Ma J."/>
        </authorList>
    </citation>
    <scope>NUCLEOTIDE SEQUENCE [LARGE SCALE GENOMIC DNA]</scope>
    <source>
        <strain evidence="12 13">JCM 14588</strain>
    </source>
</reference>
<name>A0ABN2B5D1_9MICO</name>
<evidence type="ECO:0000256" key="10">
    <source>
        <dbReference type="HAMAP-Rule" id="MF_00330"/>
    </source>
</evidence>
<evidence type="ECO:0000313" key="12">
    <source>
        <dbReference type="EMBL" id="GAA1533298.1"/>
    </source>
</evidence>
<dbReference type="Pfam" id="PF02553">
    <property type="entry name" value="CbiN"/>
    <property type="match status" value="1"/>
</dbReference>
<evidence type="ECO:0000256" key="6">
    <source>
        <dbReference type="ARBA" id="ARBA00022989"/>
    </source>
</evidence>
<keyword evidence="1 10" id="KW-0171">Cobalt transport</keyword>
<keyword evidence="7 10" id="KW-0406">Ion transport</keyword>
<evidence type="ECO:0000256" key="7">
    <source>
        <dbReference type="ARBA" id="ARBA00023065"/>
    </source>
</evidence>
<comment type="function">
    <text evidence="10">Part of the energy-coupling factor (ECF) transporter complex CbiMNOQ involved in cobalt import.</text>
</comment>
<keyword evidence="4 10" id="KW-0169">Cobalamin biosynthesis</keyword>
<dbReference type="PANTHER" id="PTHR38662">
    <property type="entry name" value="COBALT TRANSPORT PROTEIN CBIN"/>
    <property type="match status" value="1"/>
</dbReference>
<proteinExistence type="inferred from homology"/>
<protein>
    <recommendedName>
        <fullName evidence="10">Cobalt transport protein CbiN</fullName>
    </recommendedName>
    <alternativeName>
        <fullName evidence="10">Energy-coupling factor transporter probable substrate-capture protein CbiN</fullName>
        <shortName evidence="10">ECF transporter S component CbiN</shortName>
    </alternativeName>
</protein>
<sequence length="122" mass="12961">MKRSTVWKNIALLALAALVFAVALLMGTRSGGEFGGTDAAASEQIEASNKDYEPWFSPIWEQPGGEVESGLFALQAAIGAGVLGFVLGTFRERRKRSTETAPNADDSPQNAARTPESTTRSS</sequence>
<dbReference type="PANTHER" id="PTHR38662:SF1">
    <property type="entry name" value="COBALT TRANSPORT PROTEIN CBIN"/>
    <property type="match status" value="1"/>
</dbReference>
<feature type="transmembrane region" description="Helical" evidence="10">
    <location>
        <begin position="70"/>
        <end position="90"/>
    </location>
</feature>
<evidence type="ECO:0000256" key="9">
    <source>
        <dbReference type="ARBA" id="ARBA00023285"/>
    </source>
</evidence>
<comment type="similarity">
    <text evidence="10">Belongs to the CbiN family.</text>
</comment>
<comment type="caution">
    <text evidence="10">Lacks conserved residue(s) required for the propagation of feature annotation.</text>
</comment>
<organism evidence="12 13">
    <name type="scientific">Dermacoccus barathri</name>
    <dbReference type="NCBI Taxonomy" id="322601"/>
    <lineage>
        <taxon>Bacteria</taxon>
        <taxon>Bacillati</taxon>
        <taxon>Actinomycetota</taxon>
        <taxon>Actinomycetes</taxon>
        <taxon>Micrococcales</taxon>
        <taxon>Dermacoccaceae</taxon>
        <taxon>Dermacoccus</taxon>
    </lineage>
</organism>
<dbReference type="HAMAP" id="MF_00330">
    <property type="entry name" value="CbiN"/>
    <property type="match status" value="1"/>
</dbReference>
<feature type="compositionally biased region" description="Polar residues" evidence="11">
    <location>
        <begin position="106"/>
        <end position="122"/>
    </location>
</feature>
<comment type="subcellular location">
    <subcellularLocation>
        <location evidence="10">Cell membrane</location>
        <topology evidence="10">Multi-pass membrane protein</topology>
    </subcellularLocation>
</comment>
<gene>
    <name evidence="10" type="primary">cbiN</name>
    <name evidence="12" type="ORF">GCM10009762_04200</name>
</gene>
<comment type="subunit">
    <text evidence="10">Forms an energy-coupling factor (ECF) transporter complex composed of an ATP-binding protein (A component, CbiO), a transmembrane protein (T component, CbiQ) and 2 possible substrate-capture proteins (S components, CbiM and CbiN) of unknown stoichimetry.</text>
</comment>
<evidence type="ECO:0000256" key="11">
    <source>
        <dbReference type="SAM" id="MobiDB-lite"/>
    </source>
</evidence>
<accession>A0ABN2B5D1</accession>
<keyword evidence="9 10" id="KW-0170">Cobalt</keyword>
<keyword evidence="13" id="KW-1185">Reference proteome</keyword>
<keyword evidence="3 10" id="KW-1003">Cell membrane</keyword>